<dbReference type="EnsemblMetazoa" id="HelroT159920">
    <property type="protein sequence ID" value="HelroP159920"/>
    <property type="gene ID" value="HelroG159920"/>
</dbReference>
<reference evidence="2" key="3">
    <citation type="submission" date="2015-06" db="UniProtKB">
        <authorList>
            <consortium name="EnsemblMetazoa"/>
        </authorList>
    </citation>
    <scope>IDENTIFICATION</scope>
</reference>
<dbReference type="EMBL" id="AMQM01000417">
    <property type="status" value="NOT_ANNOTATED_CDS"/>
    <property type="molecule type" value="Genomic_DNA"/>
</dbReference>
<protein>
    <recommendedName>
        <fullName evidence="4">Protein kinase domain-containing protein</fullName>
    </recommendedName>
</protein>
<dbReference type="InterPro" id="IPR011009">
    <property type="entry name" value="Kinase-like_dom_sf"/>
</dbReference>
<organism evidence="2 3">
    <name type="scientific">Helobdella robusta</name>
    <name type="common">Californian leech</name>
    <dbReference type="NCBI Taxonomy" id="6412"/>
    <lineage>
        <taxon>Eukaryota</taxon>
        <taxon>Metazoa</taxon>
        <taxon>Spiralia</taxon>
        <taxon>Lophotrochozoa</taxon>
        <taxon>Annelida</taxon>
        <taxon>Clitellata</taxon>
        <taxon>Hirudinea</taxon>
        <taxon>Rhynchobdellida</taxon>
        <taxon>Glossiphoniidae</taxon>
        <taxon>Helobdella</taxon>
    </lineage>
</organism>
<dbReference type="HOGENOM" id="CLU_1808281_0_0_1"/>
<dbReference type="RefSeq" id="XP_009015211.1">
    <property type="nucleotide sequence ID" value="XM_009016963.1"/>
</dbReference>
<keyword evidence="3" id="KW-1185">Reference proteome</keyword>
<dbReference type="KEGG" id="hro:HELRODRAFT_159920"/>
<evidence type="ECO:0000313" key="2">
    <source>
        <dbReference type="EnsemblMetazoa" id="HelroP159920"/>
    </source>
</evidence>
<reference evidence="3" key="1">
    <citation type="submission" date="2012-12" db="EMBL/GenBank/DDBJ databases">
        <authorList>
            <person name="Hellsten U."/>
            <person name="Grimwood J."/>
            <person name="Chapman J.A."/>
            <person name="Shapiro H."/>
            <person name="Aerts A."/>
            <person name="Otillar R.P."/>
            <person name="Terry A.Y."/>
            <person name="Boore J.L."/>
            <person name="Simakov O."/>
            <person name="Marletaz F."/>
            <person name="Cho S.-J."/>
            <person name="Edsinger-Gonzales E."/>
            <person name="Havlak P."/>
            <person name="Kuo D.-H."/>
            <person name="Larsson T."/>
            <person name="Lv J."/>
            <person name="Arendt D."/>
            <person name="Savage R."/>
            <person name="Osoegawa K."/>
            <person name="de Jong P."/>
            <person name="Lindberg D.R."/>
            <person name="Seaver E.C."/>
            <person name="Weisblat D.A."/>
            <person name="Putnam N.H."/>
            <person name="Grigoriev I.V."/>
            <person name="Rokhsar D.S."/>
        </authorList>
    </citation>
    <scope>NUCLEOTIDE SEQUENCE</scope>
</reference>
<dbReference type="InParanoid" id="T1EPK0"/>
<dbReference type="Proteomes" id="UP000015101">
    <property type="component" value="Unassembled WGS sequence"/>
</dbReference>
<evidence type="ECO:0008006" key="4">
    <source>
        <dbReference type="Google" id="ProtNLM"/>
    </source>
</evidence>
<sequence length="143" mass="15835">MYTTCRQAFLKIVNPPQSPQNVHEGDGENEELLAIMEDRTVFVDFLKEMLHLDEQTRMTPVQALQHPFMTMSHLLCSDGRRYVNEGRCGSGYVNNDSSGRCYVNEGGSINNNVTVISTNSSAGFAYVNGGVLENPVDLSNTNL</sequence>
<gene>
    <name evidence="2" type="primary">20198500</name>
    <name evidence="1" type="ORF">HELRODRAFT_159920</name>
</gene>
<accession>T1EPK0</accession>
<name>T1EPK0_HELRO</name>
<reference evidence="1 3" key="2">
    <citation type="journal article" date="2013" name="Nature">
        <title>Insights into bilaterian evolution from three spiralian genomes.</title>
        <authorList>
            <person name="Simakov O."/>
            <person name="Marletaz F."/>
            <person name="Cho S.J."/>
            <person name="Edsinger-Gonzales E."/>
            <person name="Havlak P."/>
            <person name="Hellsten U."/>
            <person name="Kuo D.H."/>
            <person name="Larsson T."/>
            <person name="Lv J."/>
            <person name="Arendt D."/>
            <person name="Savage R."/>
            <person name="Osoegawa K."/>
            <person name="de Jong P."/>
            <person name="Grimwood J."/>
            <person name="Chapman J.A."/>
            <person name="Shapiro H."/>
            <person name="Aerts A."/>
            <person name="Otillar R.P."/>
            <person name="Terry A.Y."/>
            <person name="Boore J.L."/>
            <person name="Grigoriev I.V."/>
            <person name="Lindberg D.R."/>
            <person name="Seaver E.C."/>
            <person name="Weisblat D.A."/>
            <person name="Putnam N.H."/>
            <person name="Rokhsar D.S."/>
        </authorList>
    </citation>
    <scope>NUCLEOTIDE SEQUENCE</scope>
</reference>
<dbReference type="AlphaFoldDB" id="T1EPK0"/>
<dbReference type="Gene3D" id="1.10.510.10">
    <property type="entry name" value="Transferase(Phosphotransferase) domain 1"/>
    <property type="match status" value="1"/>
</dbReference>
<dbReference type="EMBL" id="KB096324">
    <property type="protein sequence ID" value="ESO05843.1"/>
    <property type="molecule type" value="Genomic_DNA"/>
</dbReference>
<dbReference type="GeneID" id="20198500"/>
<dbReference type="OrthoDB" id="437530at2759"/>
<dbReference type="SUPFAM" id="SSF56112">
    <property type="entry name" value="Protein kinase-like (PK-like)"/>
    <property type="match status" value="1"/>
</dbReference>
<dbReference type="CTD" id="20198500"/>
<dbReference type="STRING" id="6412.T1EPK0"/>
<evidence type="ECO:0000313" key="1">
    <source>
        <dbReference type="EMBL" id="ESO05843.1"/>
    </source>
</evidence>
<proteinExistence type="predicted"/>
<evidence type="ECO:0000313" key="3">
    <source>
        <dbReference type="Proteomes" id="UP000015101"/>
    </source>
</evidence>